<evidence type="ECO:0000256" key="1">
    <source>
        <dbReference type="ARBA" id="ARBA00023054"/>
    </source>
</evidence>
<evidence type="ECO:0000256" key="2">
    <source>
        <dbReference type="SAM" id="Coils"/>
    </source>
</evidence>
<comment type="caution">
    <text evidence="7">The sequence shown here is derived from an EMBL/GenBank/DDBJ whole genome shotgun (WGS) entry which is preliminary data.</text>
</comment>
<dbReference type="RefSeq" id="WP_105037267.1">
    <property type="nucleotide sequence ID" value="NZ_PPSL01000001.1"/>
</dbReference>
<feature type="domain" description="Multidrug resistance protein MdtA-like alpha-helical hairpin" evidence="4">
    <location>
        <begin position="127"/>
        <end position="183"/>
    </location>
</feature>
<gene>
    <name evidence="7" type="ORF">CJD36_001130</name>
</gene>
<keyword evidence="3" id="KW-0812">Transmembrane</keyword>
<dbReference type="PANTHER" id="PTHR30469">
    <property type="entry name" value="MULTIDRUG RESISTANCE PROTEIN MDTA"/>
    <property type="match status" value="1"/>
</dbReference>
<reference evidence="7 8" key="1">
    <citation type="submission" date="2018-01" db="EMBL/GenBank/DDBJ databases">
        <title>A novel member of the phylum Bacteroidetes isolated from glacier ice.</title>
        <authorList>
            <person name="Liu Q."/>
            <person name="Xin Y.-H."/>
        </authorList>
    </citation>
    <scope>NUCLEOTIDE SEQUENCE [LARGE SCALE GENOMIC DNA]</scope>
    <source>
        <strain evidence="7 8">RB1R16</strain>
    </source>
</reference>
<keyword evidence="3" id="KW-0472">Membrane</keyword>
<dbReference type="EMBL" id="PPSL01000001">
    <property type="protein sequence ID" value="PQJ12383.1"/>
    <property type="molecule type" value="Genomic_DNA"/>
</dbReference>
<dbReference type="PANTHER" id="PTHR30469:SF33">
    <property type="entry name" value="SLR1207 PROTEIN"/>
    <property type="match status" value="1"/>
</dbReference>
<dbReference type="Gene3D" id="6.10.140.1990">
    <property type="match status" value="1"/>
</dbReference>
<keyword evidence="8" id="KW-1185">Reference proteome</keyword>
<dbReference type="SUPFAM" id="SSF111369">
    <property type="entry name" value="HlyD-like secretion proteins"/>
    <property type="match status" value="1"/>
</dbReference>
<dbReference type="InterPro" id="IPR030190">
    <property type="entry name" value="MacA_alpha-hairpin_sf"/>
</dbReference>
<dbReference type="InterPro" id="IPR058624">
    <property type="entry name" value="MdtA-like_HH"/>
</dbReference>
<dbReference type="Pfam" id="PF25917">
    <property type="entry name" value="BSH_RND"/>
    <property type="match status" value="1"/>
</dbReference>
<dbReference type="InterPro" id="IPR058636">
    <property type="entry name" value="Beta-barrel_YknX"/>
</dbReference>
<feature type="domain" description="YknX-like beta-barrel" evidence="6">
    <location>
        <begin position="249"/>
        <end position="311"/>
    </location>
</feature>
<evidence type="ECO:0000259" key="5">
    <source>
        <dbReference type="Pfam" id="PF25917"/>
    </source>
</evidence>
<sequence>MDSAPGTEQKKKKSKKYWWLAGLGVVAIIIIVAVTNKGDKDVTKVQIDKVARHTITEIVTATGKIYPETEVKIAPEVSGEITVLNIQEGDSVHKGDVLVKINPAIYSSLVNQAQASVEQTRASANNTKQMMAQAESQYDLAKSTYDRNKKLFQDKVISSLEFEQSQASFKSAQATWDAAKASTSGGQYGIVGAQASLNQAHENLLKTTIIAPTSGIISQLNVKRGERVVGTAQYAGTEMLTIADMSRLEVRVDVSETDITKVKIGDTTMVETDAYRNRKFTGVVSKIAVSAKTTVTSTSDQVTNYTVHILILPSSYADLTATLPKGKFPFKPGMSSSVEIQTNRQTNILSVPVNAVTTREWSDSVIKKNAENKIVDKVRQVVFVYDSKTQQVSLRDVKTGLQDNTYLEITGGLKENEEVVIAPYGAIARLLSDKSKVKPVGKDELFDAKAKE</sequence>
<dbReference type="GO" id="GO:1990961">
    <property type="term" value="P:xenobiotic detoxification by transmembrane export across the plasma membrane"/>
    <property type="evidence" value="ECO:0007669"/>
    <property type="project" value="InterPro"/>
</dbReference>
<keyword evidence="3" id="KW-1133">Transmembrane helix</keyword>
<proteinExistence type="predicted"/>
<dbReference type="Pfam" id="PF25990">
    <property type="entry name" value="Beta-barrel_YknX"/>
    <property type="match status" value="1"/>
</dbReference>
<evidence type="ECO:0000259" key="6">
    <source>
        <dbReference type="Pfam" id="PF25990"/>
    </source>
</evidence>
<dbReference type="Proteomes" id="UP000239872">
    <property type="component" value="Unassembled WGS sequence"/>
</dbReference>
<dbReference type="Gene3D" id="2.40.30.170">
    <property type="match status" value="1"/>
</dbReference>
<dbReference type="GO" id="GO:1990281">
    <property type="term" value="C:efflux pump complex"/>
    <property type="evidence" value="ECO:0007669"/>
    <property type="project" value="TreeGrafter"/>
</dbReference>
<dbReference type="GO" id="GO:0019898">
    <property type="term" value="C:extrinsic component of membrane"/>
    <property type="evidence" value="ECO:0007669"/>
    <property type="project" value="InterPro"/>
</dbReference>
<dbReference type="OrthoDB" id="9809068at2"/>
<feature type="transmembrane region" description="Helical" evidence="3">
    <location>
        <begin position="17"/>
        <end position="35"/>
    </location>
</feature>
<organism evidence="7 8">
    <name type="scientific">Flavipsychrobacter stenotrophus</name>
    <dbReference type="NCBI Taxonomy" id="2077091"/>
    <lineage>
        <taxon>Bacteria</taxon>
        <taxon>Pseudomonadati</taxon>
        <taxon>Bacteroidota</taxon>
        <taxon>Chitinophagia</taxon>
        <taxon>Chitinophagales</taxon>
        <taxon>Chitinophagaceae</taxon>
        <taxon>Flavipsychrobacter</taxon>
    </lineage>
</organism>
<dbReference type="GO" id="GO:1990195">
    <property type="term" value="C:macrolide transmembrane transporter complex"/>
    <property type="evidence" value="ECO:0007669"/>
    <property type="project" value="InterPro"/>
</dbReference>
<evidence type="ECO:0000313" key="7">
    <source>
        <dbReference type="EMBL" id="PQJ12383.1"/>
    </source>
</evidence>
<name>A0A2S7SZK6_9BACT</name>
<evidence type="ECO:0000313" key="8">
    <source>
        <dbReference type="Proteomes" id="UP000239872"/>
    </source>
</evidence>
<dbReference type="InterPro" id="IPR058625">
    <property type="entry name" value="MdtA-like_BSH"/>
</dbReference>
<dbReference type="GO" id="GO:0030313">
    <property type="term" value="C:cell envelope"/>
    <property type="evidence" value="ECO:0007669"/>
    <property type="project" value="UniProtKB-SubCell"/>
</dbReference>
<evidence type="ECO:0000256" key="3">
    <source>
        <dbReference type="SAM" id="Phobius"/>
    </source>
</evidence>
<accession>A0A2S7SZK6</accession>
<dbReference type="GO" id="GO:0015562">
    <property type="term" value="F:efflux transmembrane transporter activity"/>
    <property type="evidence" value="ECO:0007669"/>
    <property type="project" value="InterPro"/>
</dbReference>
<feature type="coiled-coil region" evidence="2">
    <location>
        <begin position="117"/>
        <end position="144"/>
    </location>
</feature>
<dbReference type="Gene3D" id="2.40.420.20">
    <property type="match status" value="1"/>
</dbReference>
<protein>
    <submittedName>
        <fullName evidence="7">Efflux transporter periplasmic adaptor subunit</fullName>
    </submittedName>
</protein>
<dbReference type="Pfam" id="PF25876">
    <property type="entry name" value="HH_MFP_RND"/>
    <property type="match status" value="1"/>
</dbReference>
<keyword evidence="1 2" id="KW-0175">Coiled coil</keyword>
<evidence type="ECO:0000259" key="4">
    <source>
        <dbReference type="Pfam" id="PF25876"/>
    </source>
</evidence>
<dbReference type="Gene3D" id="2.40.50.100">
    <property type="match status" value="1"/>
</dbReference>
<feature type="domain" description="Multidrug resistance protein MdtA-like barrel-sandwich hybrid" evidence="5">
    <location>
        <begin position="70"/>
        <end position="229"/>
    </location>
</feature>
<dbReference type="AlphaFoldDB" id="A0A2S7SZK6"/>